<dbReference type="InterPro" id="IPR050390">
    <property type="entry name" value="C5-Methyltransferase"/>
</dbReference>
<dbReference type="InterPro" id="IPR001525">
    <property type="entry name" value="C5_MeTfrase"/>
</dbReference>
<dbReference type="GO" id="GO:0003677">
    <property type="term" value="F:DNA binding"/>
    <property type="evidence" value="ECO:0007669"/>
    <property type="project" value="TreeGrafter"/>
</dbReference>
<dbReference type="EC" id="2.1.1.37" evidence="1"/>
<keyword evidence="4 6" id="KW-0949">S-adenosyl-L-methionine</keyword>
<evidence type="ECO:0000256" key="2">
    <source>
        <dbReference type="ARBA" id="ARBA00022603"/>
    </source>
</evidence>
<dbReference type="AlphaFoldDB" id="A0A8J3UCU5"/>
<organism evidence="7 8">
    <name type="scientific">Planotetraspora phitsanulokensis</name>
    <dbReference type="NCBI Taxonomy" id="575192"/>
    <lineage>
        <taxon>Bacteria</taxon>
        <taxon>Bacillati</taxon>
        <taxon>Actinomycetota</taxon>
        <taxon>Actinomycetes</taxon>
        <taxon>Streptosporangiales</taxon>
        <taxon>Streptosporangiaceae</taxon>
        <taxon>Planotetraspora</taxon>
    </lineage>
</organism>
<evidence type="ECO:0000256" key="6">
    <source>
        <dbReference type="PROSITE-ProRule" id="PRU01016"/>
    </source>
</evidence>
<dbReference type="Proteomes" id="UP000622547">
    <property type="component" value="Unassembled WGS sequence"/>
</dbReference>
<keyword evidence="8" id="KW-1185">Reference proteome</keyword>
<dbReference type="InterPro" id="IPR029063">
    <property type="entry name" value="SAM-dependent_MTases_sf"/>
</dbReference>
<dbReference type="SUPFAM" id="SSF53335">
    <property type="entry name" value="S-adenosyl-L-methionine-dependent methyltransferases"/>
    <property type="match status" value="1"/>
</dbReference>
<dbReference type="PANTHER" id="PTHR10629">
    <property type="entry name" value="CYTOSINE-SPECIFIC METHYLTRANSFERASE"/>
    <property type="match status" value="1"/>
</dbReference>
<dbReference type="GO" id="GO:0009307">
    <property type="term" value="P:DNA restriction-modification system"/>
    <property type="evidence" value="ECO:0007669"/>
    <property type="project" value="UniProtKB-KW"/>
</dbReference>
<dbReference type="GO" id="GO:0032259">
    <property type="term" value="P:methylation"/>
    <property type="evidence" value="ECO:0007669"/>
    <property type="project" value="UniProtKB-KW"/>
</dbReference>
<keyword evidence="5" id="KW-0680">Restriction system</keyword>
<feature type="active site" evidence="6">
    <location>
        <position position="84"/>
    </location>
</feature>
<proteinExistence type="inferred from homology"/>
<evidence type="ECO:0000313" key="7">
    <source>
        <dbReference type="EMBL" id="GII42878.1"/>
    </source>
</evidence>
<dbReference type="InterPro" id="IPR031303">
    <property type="entry name" value="C5_meth_CS"/>
</dbReference>
<comment type="caution">
    <text evidence="7">The sequence shown here is derived from an EMBL/GenBank/DDBJ whole genome shotgun (WGS) entry which is preliminary data.</text>
</comment>
<comment type="similarity">
    <text evidence="6">Belongs to the class I-like SAM-binding methyltransferase superfamily. C5-methyltransferase family.</text>
</comment>
<dbReference type="GO" id="GO:0003886">
    <property type="term" value="F:DNA (cytosine-5-)-methyltransferase activity"/>
    <property type="evidence" value="ECO:0007669"/>
    <property type="project" value="UniProtKB-EC"/>
</dbReference>
<keyword evidence="2 6" id="KW-0489">Methyltransferase</keyword>
<gene>
    <name evidence="7" type="ORF">Pph01_78810</name>
</gene>
<dbReference type="Pfam" id="PF00145">
    <property type="entry name" value="DNA_methylase"/>
    <property type="match status" value="2"/>
</dbReference>
<evidence type="ECO:0000256" key="5">
    <source>
        <dbReference type="ARBA" id="ARBA00022747"/>
    </source>
</evidence>
<reference evidence="7 8" key="1">
    <citation type="submission" date="2021-01" db="EMBL/GenBank/DDBJ databases">
        <title>Whole genome shotgun sequence of Planotetraspora phitsanulokensis NBRC 104273.</title>
        <authorList>
            <person name="Komaki H."/>
            <person name="Tamura T."/>
        </authorList>
    </citation>
    <scope>NUCLEOTIDE SEQUENCE [LARGE SCALE GENOMIC DNA]</scope>
    <source>
        <strain evidence="7 8">NBRC 104273</strain>
    </source>
</reference>
<sequence>MLNRFVGVDDLTAAEMFAGGGGSGTGINAVPGMRVAFAANHAEPCEWTYRANHPDVDFWLGDVQKQDAIERFPYAPFFWASPACPRFSGARGDKRWFDKENQLALWAELEDLTEDQKAGMRSRALMEEVVTYLRHCQDKYGRPVLGFGVENVKEARLWAHWDRWIRELRKLGYIVKVIPINAMHVQGRTLAPTPQSRNRMLIVGIHESVGRVPNYRKWFDPYAYCHRHGGWIQAVKAWKQPGQDMGVYGPKNGQYYYVCPELGCKGQMVEPPVLPAAAGIDWTDLGTPIGSRKKTKDKPEGLAPTTINRVRAGVEEHWIKPFLTPAGGTWNNDTTGVDEPVRTLTTREANALVVPCEGRDGKQAKSSSEPLRTQTTRLESGLAFAPDAFLTLLRSGRARNTNPHTDPTATVMADGSNHALVSPPDGPQPLMFPMRGGGDLLKSRPAYEDPAHAVTAGGFHHGLGVPPGFEPPAGFVMRNNGSKGDGREHCTTFDEPVRTITQTGHQSLVTVPGLHESLLMSYYGNGSVNPVSEPVGTLPTRDRWALLTPDGKVDVSSIKFRMLNKRELQRMQSFPDDYQFVAKTQRDIVRLIGNAVPPPMAEVLTCAVVEAILGIELDRFAFGMAA</sequence>
<accession>A0A8J3UCU5</accession>
<dbReference type="RefSeq" id="WP_204078291.1">
    <property type="nucleotide sequence ID" value="NZ_BOOP01000048.1"/>
</dbReference>
<name>A0A8J3UCU5_9ACTN</name>
<evidence type="ECO:0000256" key="3">
    <source>
        <dbReference type="ARBA" id="ARBA00022679"/>
    </source>
</evidence>
<dbReference type="GO" id="GO:0044027">
    <property type="term" value="P:negative regulation of gene expression via chromosomal CpG island methylation"/>
    <property type="evidence" value="ECO:0007669"/>
    <property type="project" value="TreeGrafter"/>
</dbReference>
<protein>
    <recommendedName>
        <fullName evidence="1">DNA (cytosine-5-)-methyltransferase</fullName>
        <ecNumber evidence="1">2.1.1.37</ecNumber>
    </recommendedName>
</protein>
<evidence type="ECO:0000256" key="4">
    <source>
        <dbReference type="ARBA" id="ARBA00022691"/>
    </source>
</evidence>
<dbReference type="Gene3D" id="3.40.50.150">
    <property type="entry name" value="Vaccinia Virus protein VP39"/>
    <property type="match status" value="1"/>
</dbReference>
<dbReference type="Gene3D" id="3.90.120.10">
    <property type="entry name" value="DNA Methylase, subunit A, domain 2"/>
    <property type="match status" value="1"/>
</dbReference>
<evidence type="ECO:0000313" key="8">
    <source>
        <dbReference type="Proteomes" id="UP000622547"/>
    </source>
</evidence>
<keyword evidence="3 6" id="KW-0808">Transferase</keyword>
<dbReference type="PROSITE" id="PS51679">
    <property type="entry name" value="SAM_MT_C5"/>
    <property type="match status" value="1"/>
</dbReference>
<dbReference type="EMBL" id="BOOP01000048">
    <property type="protein sequence ID" value="GII42878.1"/>
    <property type="molecule type" value="Genomic_DNA"/>
</dbReference>
<dbReference type="PANTHER" id="PTHR10629:SF52">
    <property type="entry name" value="DNA (CYTOSINE-5)-METHYLTRANSFERASE 1"/>
    <property type="match status" value="1"/>
</dbReference>
<evidence type="ECO:0000256" key="1">
    <source>
        <dbReference type="ARBA" id="ARBA00011975"/>
    </source>
</evidence>
<dbReference type="PROSITE" id="PS00095">
    <property type="entry name" value="C5_MTASE_2"/>
    <property type="match status" value="1"/>
</dbReference>